<keyword evidence="4" id="KW-1185">Reference proteome</keyword>
<feature type="domain" description="SCP" evidence="2">
    <location>
        <begin position="57"/>
        <end position="193"/>
    </location>
</feature>
<dbReference type="AlphaFoldDB" id="A0A1B7P1K4"/>
<dbReference type="SMART" id="SM00198">
    <property type="entry name" value="SCP"/>
    <property type="match status" value="1"/>
</dbReference>
<dbReference type="Proteomes" id="UP000091918">
    <property type="component" value="Unassembled WGS sequence"/>
</dbReference>
<dbReference type="Pfam" id="PF00188">
    <property type="entry name" value="CAP"/>
    <property type="match status" value="1"/>
</dbReference>
<evidence type="ECO:0000313" key="4">
    <source>
        <dbReference type="Proteomes" id="UP000091918"/>
    </source>
</evidence>
<dbReference type="PROSITE" id="PS01009">
    <property type="entry name" value="CRISP_1"/>
    <property type="match status" value="1"/>
</dbReference>
<comment type="caution">
    <text evidence="3">The sequence shown here is derived from an EMBL/GenBank/DDBJ whole genome shotgun (WGS) entry which is preliminary data.</text>
</comment>
<dbReference type="OrthoDB" id="337038at2759"/>
<feature type="transmembrane region" description="Helical" evidence="1">
    <location>
        <begin position="219"/>
        <end position="236"/>
    </location>
</feature>
<sequence>MPSHVIILFLFLFSSYIFAIPSLLIFTITVTVPGPTSLPPPPPTSPTIPASYASDSVFRNTILAVTNRYRRDHNATALSWNRTLEASSRRWTRQCRWAHSTSGENLAMGYANVTAAVQAWGDERTLFDFFKPRFTHETGHFSQLVWKGSRTVGCARFHCGDYADHGGEDDDDDDAAYGWYVVCQYFPVGNIMGGEFFEDNVQARISGGAAKMSPGTFKGWAMVVILFAVLVGGCGVG</sequence>
<evidence type="ECO:0000313" key="3">
    <source>
        <dbReference type="EMBL" id="OAX82912.1"/>
    </source>
</evidence>
<keyword evidence="1" id="KW-0472">Membrane</keyword>
<dbReference type="PANTHER" id="PTHR10334">
    <property type="entry name" value="CYSTEINE-RICH SECRETORY PROTEIN-RELATED"/>
    <property type="match status" value="1"/>
</dbReference>
<organism evidence="3 4">
    <name type="scientific">Emergomyces africanus</name>
    <dbReference type="NCBI Taxonomy" id="1955775"/>
    <lineage>
        <taxon>Eukaryota</taxon>
        <taxon>Fungi</taxon>
        <taxon>Dikarya</taxon>
        <taxon>Ascomycota</taxon>
        <taxon>Pezizomycotina</taxon>
        <taxon>Eurotiomycetes</taxon>
        <taxon>Eurotiomycetidae</taxon>
        <taxon>Onygenales</taxon>
        <taxon>Ajellomycetaceae</taxon>
        <taxon>Emergomyces</taxon>
    </lineage>
</organism>
<dbReference type="STRING" id="1658172.A0A1B7P1K4"/>
<proteinExistence type="predicted"/>
<dbReference type="Gene3D" id="3.40.33.10">
    <property type="entry name" value="CAP"/>
    <property type="match status" value="1"/>
</dbReference>
<keyword evidence="1" id="KW-1133">Transmembrane helix</keyword>
<dbReference type="PRINTS" id="PR00837">
    <property type="entry name" value="V5TPXLIKE"/>
</dbReference>
<dbReference type="EMBL" id="LGUA01000239">
    <property type="protein sequence ID" value="OAX82912.1"/>
    <property type="molecule type" value="Genomic_DNA"/>
</dbReference>
<protein>
    <recommendedName>
        <fullName evidence="2">SCP domain-containing protein</fullName>
    </recommendedName>
</protein>
<dbReference type="InterPro" id="IPR014044">
    <property type="entry name" value="CAP_dom"/>
</dbReference>
<dbReference type="InterPro" id="IPR018244">
    <property type="entry name" value="Allrgn_V5/Tpx1_CS"/>
</dbReference>
<dbReference type="InterPro" id="IPR001283">
    <property type="entry name" value="CRISP-related"/>
</dbReference>
<dbReference type="InterPro" id="IPR035940">
    <property type="entry name" value="CAP_sf"/>
</dbReference>
<evidence type="ECO:0000259" key="2">
    <source>
        <dbReference type="SMART" id="SM00198"/>
    </source>
</evidence>
<dbReference type="SUPFAM" id="SSF55797">
    <property type="entry name" value="PR-1-like"/>
    <property type="match status" value="1"/>
</dbReference>
<name>A0A1B7P1K4_9EURO</name>
<keyword evidence="1" id="KW-0812">Transmembrane</keyword>
<dbReference type="PROSITE" id="PS01010">
    <property type="entry name" value="CRISP_2"/>
    <property type="match status" value="1"/>
</dbReference>
<reference evidence="3 4" key="1">
    <citation type="submission" date="2015-07" db="EMBL/GenBank/DDBJ databases">
        <title>Emmonsia species relationships and genome sequence.</title>
        <authorList>
            <person name="Cuomo C.A."/>
            <person name="Schwartz I.S."/>
            <person name="Kenyon C."/>
            <person name="de Hoog G.S."/>
            <person name="Govender N.P."/>
            <person name="Botha A."/>
            <person name="Moreno L."/>
            <person name="de Vries M."/>
            <person name="Munoz J.F."/>
            <person name="Stielow J.B."/>
        </authorList>
    </citation>
    <scope>NUCLEOTIDE SEQUENCE [LARGE SCALE GENOMIC DNA]</scope>
    <source>
        <strain evidence="3 4">CBS 136260</strain>
    </source>
</reference>
<dbReference type="GO" id="GO:0005576">
    <property type="term" value="C:extracellular region"/>
    <property type="evidence" value="ECO:0007669"/>
    <property type="project" value="InterPro"/>
</dbReference>
<gene>
    <name evidence="3" type="ORF">ACJ72_02737</name>
</gene>
<evidence type="ECO:0000256" key="1">
    <source>
        <dbReference type="SAM" id="Phobius"/>
    </source>
</evidence>
<accession>A0A1B7P1K4</accession>